<dbReference type="KEGG" id="pno:SNOG_02201"/>
<evidence type="ECO:0000313" key="2">
    <source>
        <dbReference type="Proteomes" id="UP000001055"/>
    </source>
</evidence>
<dbReference type="GeneID" id="5969667"/>
<name>Q0V1B3_PHANO</name>
<protein>
    <submittedName>
        <fullName evidence="1">Uncharacterized protein</fullName>
    </submittedName>
</protein>
<accession>Q0V1B3</accession>
<dbReference type="RefSeq" id="XP_001792817.1">
    <property type="nucleotide sequence ID" value="XM_001792765.1"/>
</dbReference>
<dbReference type="AlphaFoldDB" id="Q0V1B3"/>
<dbReference type="InParanoid" id="Q0V1B3"/>
<dbReference type="Proteomes" id="UP000001055">
    <property type="component" value="Unassembled WGS sequence"/>
</dbReference>
<gene>
    <name evidence="1" type="ORF">SNOG_02201</name>
</gene>
<organism evidence="1 2">
    <name type="scientific">Phaeosphaeria nodorum (strain SN15 / ATCC MYA-4574 / FGSC 10173)</name>
    <name type="common">Glume blotch fungus</name>
    <name type="synonym">Parastagonospora nodorum</name>
    <dbReference type="NCBI Taxonomy" id="321614"/>
    <lineage>
        <taxon>Eukaryota</taxon>
        <taxon>Fungi</taxon>
        <taxon>Dikarya</taxon>
        <taxon>Ascomycota</taxon>
        <taxon>Pezizomycotina</taxon>
        <taxon>Dothideomycetes</taxon>
        <taxon>Pleosporomycetidae</taxon>
        <taxon>Pleosporales</taxon>
        <taxon>Pleosporineae</taxon>
        <taxon>Phaeosphaeriaceae</taxon>
        <taxon>Parastagonospora</taxon>
    </lineage>
</organism>
<proteinExistence type="predicted"/>
<evidence type="ECO:0000313" key="1">
    <source>
        <dbReference type="EMBL" id="EAT90413.1"/>
    </source>
</evidence>
<dbReference type="EMBL" id="CH445327">
    <property type="protein sequence ID" value="EAT90413.1"/>
    <property type="molecule type" value="Genomic_DNA"/>
</dbReference>
<reference evidence="2" key="1">
    <citation type="journal article" date="2007" name="Plant Cell">
        <title>Dothideomycete-plant interactions illuminated by genome sequencing and EST analysis of the wheat pathogen Stagonospora nodorum.</title>
        <authorList>
            <person name="Hane J.K."/>
            <person name="Lowe R.G."/>
            <person name="Solomon P.S."/>
            <person name="Tan K.C."/>
            <person name="Schoch C.L."/>
            <person name="Spatafora J.W."/>
            <person name="Crous P.W."/>
            <person name="Kodira C."/>
            <person name="Birren B.W."/>
            <person name="Galagan J.E."/>
            <person name="Torriani S.F."/>
            <person name="McDonald B.A."/>
            <person name="Oliver R.P."/>
        </authorList>
    </citation>
    <scope>NUCLEOTIDE SEQUENCE [LARGE SCALE GENOMIC DNA]</scope>
    <source>
        <strain evidence="2">SN15 / ATCC MYA-4574 / FGSC 10173</strain>
    </source>
</reference>
<sequence length="77" mass="8784">MSAPLTVLEQVSQASWQHGYELCSSRRPWPSVAADALLPVLDVAADGPKTRSRLELVYFPKEKNTIWAREWYSHVRS</sequence>